<protein>
    <submittedName>
        <fullName evidence="2">Uncharacterized protein</fullName>
    </submittedName>
</protein>
<evidence type="ECO:0000313" key="2">
    <source>
        <dbReference type="EMBL" id="VAI38398.1"/>
    </source>
</evidence>
<reference evidence="2 3" key="1">
    <citation type="submission" date="2017-09" db="EMBL/GenBank/DDBJ databases">
        <authorList>
            <consortium name="International Durum Wheat Genome Sequencing Consortium (IDWGSC)"/>
            <person name="Milanesi L."/>
        </authorList>
    </citation>
    <scope>NUCLEOTIDE SEQUENCE [LARGE SCALE GENOMIC DNA]</scope>
    <source>
        <strain evidence="3">cv. Svevo</strain>
    </source>
</reference>
<keyword evidence="3" id="KW-1185">Reference proteome</keyword>
<organism evidence="2 3">
    <name type="scientific">Triticum turgidum subsp. durum</name>
    <name type="common">Durum wheat</name>
    <name type="synonym">Triticum durum</name>
    <dbReference type="NCBI Taxonomy" id="4567"/>
    <lineage>
        <taxon>Eukaryota</taxon>
        <taxon>Viridiplantae</taxon>
        <taxon>Streptophyta</taxon>
        <taxon>Embryophyta</taxon>
        <taxon>Tracheophyta</taxon>
        <taxon>Spermatophyta</taxon>
        <taxon>Magnoliopsida</taxon>
        <taxon>Liliopsida</taxon>
        <taxon>Poales</taxon>
        <taxon>Poaceae</taxon>
        <taxon>BOP clade</taxon>
        <taxon>Pooideae</taxon>
        <taxon>Triticodae</taxon>
        <taxon>Triticeae</taxon>
        <taxon>Triticinae</taxon>
        <taxon>Triticum</taxon>
    </lineage>
</organism>
<sequence>MDPLRDTSKGGQDIEARHSKTKDHIAKALQDCMVISFPDWKRNISSWQHEFPTNIPATANRIDTAFHVLHIMRNWDAKCLVNPVSSDSRDLRKVFLANLLSFTSNEAILPESVNYYIKALRRN</sequence>
<evidence type="ECO:0000313" key="3">
    <source>
        <dbReference type="Proteomes" id="UP000324705"/>
    </source>
</evidence>
<feature type="region of interest" description="Disordered" evidence="1">
    <location>
        <begin position="1"/>
        <end position="20"/>
    </location>
</feature>
<name>A0A9R0XKM2_TRITD</name>
<dbReference type="Gramene" id="TRITD5Bv1G222230.1">
    <property type="protein sequence ID" value="TRITD5Bv1G222230.1"/>
    <property type="gene ID" value="TRITD5Bv1G222230"/>
</dbReference>
<dbReference type="EMBL" id="LT934120">
    <property type="protein sequence ID" value="VAI38398.1"/>
    <property type="molecule type" value="Genomic_DNA"/>
</dbReference>
<proteinExistence type="predicted"/>
<dbReference type="AlphaFoldDB" id="A0A9R0XKM2"/>
<dbReference type="Proteomes" id="UP000324705">
    <property type="component" value="Chromosome 5B"/>
</dbReference>
<evidence type="ECO:0000256" key="1">
    <source>
        <dbReference type="SAM" id="MobiDB-lite"/>
    </source>
</evidence>
<accession>A0A9R0XKM2</accession>
<gene>
    <name evidence="2" type="ORF">TRITD_5Bv1G222230</name>
</gene>